<dbReference type="EMBL" id="CAJPDR010000509">
    <property type="protein sequence ID" value="CAF9938352.1"/>
    <property type="molecule type" value="Genomic_DNA"/>
</dbReference>
<sequence>MDTAASDHVPSRETRSSTFSRTATSDANNAVNDASAITLVNAALDYNVRSSIFNTLRPSFNSTTLQTIVTDSDNIAEELNADNDDVRGSAELSEPSETVIA</sequence>
<protein>
    <submittedName>
        <fullName evidence="2">Uncharacterized protein</fullName>
    </submittedName>
</protein>
<dbReference type="Proteomes" id="UP000664203">
    <property type="component" value="Unassembled WGS sequence"/>
</dbReference>
<feature type="region of interest" description="Disordered" evidence="1">
    <location>
        <begin position="1"/>
        <end position="27"/>
    </location>
</feature>
<organism evidence="2 3">
    <name type="scientific">Alectoria fallacina</name>
    <dbReference type="NCBI Taxonomy" id="1903189"/>
    <lineage>
        <taxon>Eukaryota</taxon>
        <taxon>Fungi</taxon>
        <taxon>Dikarya</taxon>
        <taxon>Ascomycota</taxon>
        <taxon>Pezizomycotina</taxon>
        <taxon>Lecanoromycetes</taxon>
        <taxon>OSLEUM clade</taxon>
        <taxon>Lecanoromycetidae</taxon>
        <taxon>Lecanorales</taxon>
        <taxon>Lecanorineae</taxon>
        <taxon>Parmeliaceae</taxon>
        <taxon>Alectoria</taxon>
    </lineage>
</organism>
<dbReference type="AlphaFoldDB" id="A0A8H3G7L4"/>
<keyword evidence="3" id="KW-1185">Reference proteome</keyword>
<gene>
    <name evidence="2" type="ORF">ALECFALPRED_007614</name>
</gene>
<evidence type="ECO:0000313" key="3">
    <source>
        <dbReference type="Proteomes" id="UP000664203"/>
    </source>
</evidence>
<evidence type="ECO:0000256" key="1">
    <source>
        <dbReference type="SAM" id="MobiDB-lite"/>
    </source>
</evidence>
<proteinExistence type="predicted"/>
<name>A0A8H3G7L4_9LECA</name>
<evidence type="ECO:0000313" key="2">
    <source>
        <dbReference type="EMBL" id="CAF9938352.1"/>
    </source>
</evidence>
<accession>A0A8H3G7L4</accession>
<feature type="compositionally biased region" description="Low complexity" evidence="1">
    <location>
        <begin position="16"/>
        <end position="27"/>
    </location>
</feature>
<feature type="region of interest" description="Disordered" evidence="1">
    <location>
        <begin position="79"/>
        <end position="101"/>
    </location>
</feature>
<comment type="caution">
    <text evidence="2">The sequence shown here is derived from an EMBL/GenBank/DDBJ whole genome shotgun (WGS) entry which is preliminary data.</text>
</comment>
<reference evidence="2" key="1">
    <citation type="submission" date="2021-03" db="EMBL/GenBank/DDBJ databases">
        <authorList>
            <person name="Tagirdzhanova G."/>
        </authorList>
    </citation>
    <scope>NUCLEOTIDE SEQUENCE</scope>
</reference>